<reference evidence="1" key="1">
    <citation type="submission" date="2025-08" db="UniProtKB">
        <authorList>
            <consortium name="Ensembl"/>
        </authorList>
    </citation>
    <scope>IDENTIFICATION</scope>
</reference>
<dbReference type="PANTHER" id="PTHR33443">
    <property type="entry name" value="ZGC:112980"/>
    <property type="match status" value="1"/>
</dbReference>
<dbReference type="InterPro" id="IPR053234">
    <property type="entry name" value="RPM1_Interactor"/>
</dbReference>
<evidence type="ECO:0000313" key="1">
    <source>
        <dbReference type="Ensembl" id="ENSBJAP00000007557.1"/>
    </source>
</evidence>
<organism evidence="1 2">
    <name type="scientific">Buteo japonicus</name>
    <dbReference type="NCBI Taxonomy" id="224669"/>
    <lineage>
        <taxon>Eukaryota</taxon>
        <taxon>Metazoa</taxon>
        <taxon>Chordata</taxon>
        <taxon>Craniata</taxon>
        <taxon>Vertebrata</taxon>
        <taxon>Euteleostomi</taxon>
        <taxon>Archelosauria</taxon>
        <taxon>Archosauria</taxon>
        <taxon>Dinosauria</taxon>
        <taxon>Saurischia</taxon>
        <taxon>Theropoda</taxon>
        <taxon>Coelurosauria</taxon>
        <taxon>Aves</taxon>
        <taxon>Neognathae</taxon>
        <taxon>Neoaves</taxon>
        <taxon>Telluraves</taxon>
        <taxon>Accipitrimorphae</taxon>
        <taxon>Accipitriformes</taxon>
        <taxon>Accipitridae</taxon>
        <taxon>Accipitrinae</taxon>
        <taxon>Buteo</taxon>
    </lineage>
</organism>
<dbReference type="Proteomes" id="UP000694555">
    <property type="component" value="Unplaced"/>
</dbReference>
<protein>
    <submittedName>
        <fullName evidence="1">Uncharacterized protein</fullName>
    </submittedName>
</protein>
<dbReference type="PANTHER" id="PTHR33443:SF30">
    <property type="entry name" value="SARCOSINE DEHYDROGENASE-2C PROTEIN"/>
    <property type="match status" value="1"/>
</dbReference>
<keyword evidence="2" id="KW-1185">Reference proteome</keyword>
<proteinExistence type="predicted"/>
<sequence>MECDTCSPLGKNADICNQCYCYICDKLASECQNWTTPSLCHCNAHNKSKFWKDQRDFALAGVLVMFNLDLTDIDADLRHGGKCYALILSQEICGCLVCDLLDILSGLQLFLQRLGEFFR</sequence>
<dbReference type="AlphaFoldDB" id="A0A8C0AUY4"/>
<accession>A0A8C0AUY4</accession>
<name>A0A8C0AUY4_9AVES</name>
<dbReference type="Ensembl" id="ENSBJAT00000007775.1">
    <property type="protein sequence ID" value="ENSBJAP00000007557.1"/>
    <property type="gene ID" value="ENSBJAG00000005310.1"/>
</dbReference>
<reference evidence="1" key="2">
    <citation type="submission" date="2025-09" db="UniProtKB">
        <authorList>
            <consortium name="Ensembl"/>
        </authorList>
    </citation>
    <scope>IDENTIFICATION</scope>
</reference>
<evidence type="ECO:0000313" key="2">
    <source>
        <dbReference type="Proteomes" id="UP000694555"/>
    </source>
</evidence>